<dbReference type="EMBL" id="CP029803">
    <property type="protein sequence ID" value="AWT60618.1"/>
    <property type="molecule type" value="Genomic_DNA"/>
</dbReference>
<reference evidence="6 7" key="1">
    <citation type="submission" date="2018-06" db="EMBL/GenBank/DDBJ databases">
        <title>Draft Genome Sequence of a Novel Marine Bacterium Related to the Verrucomicrobia.</title>
        <authorList>
            <person name="Vosseberg J."/>
            <person name="Martijn J."/>
            <person name="Ettema T.J.G."/>
        </authorList>
    </citation>
    <scope>NUCLEOTIDE SEQUENCE [LARGE SCALE GENOMIC DNA]</scope>
    <source>
        <strain evidence="6">TARA_B100001123</strain>
    </source>
</reference>
<dbReference type="PANTHER" id="PTHR30244">
    <property type="entry name" value="TRANSAMINASE"/>
    <property type="match status" value="1"/>
</dbReference>
<proteinExistence type="inferred from homology"/>
<feature type="region of interest" description="Disordered" evidence="5">
    <location>
        <begin position="1"/>
        <end position="22"/>
    </location>
</feature>
<keyword evidence="6" id="KW-0808">Transferase</keyword>
<dbReference type="EC" id="2.6.1.100" evidence="6"/>
<dbReference type="SUPFAM" id="SSF53383">
    <property type="entry name" value="PLP-dependent transferases"/>
    <property type="match status" value="1"/>
</dbReference>
<dbReference type="Gene3D" id="3.40.640.10">
    <property type="entry name" value="Type I PLP-dependent aspartate aminotransferase-like (Major domain)"/>
    <property type="match status" value="1"/>
</dbReference>
<organism evidence="6 7">
    <name type="scientific">Candidatus Moanibacter tarae</name>
    <dbReference type="NCBI Taxonomy" id="2200854"/>
    <lineage>
        <taxon>Bacteria</taxon>
        <taxon>Pseudomonadati</taxon>
        <taxon>Verrucomicrobiota</taxon>
        <taxon>Opitutia</taxon>
        <taxon>Puniceicoccales</taxon>
        <taxon>Puniceicoccales incertae sedis</taxon>
        <taxon>Candidatus Moanibacter</taxon>
    </lineage>
</organism>
<dbReference type="CDD" id="cd00616">
    <property type="entry name" value="AHBA_syn"/>
    <property type="match status" value="1"/>
</dbReference>
<dbReference type="InterPro" id="IPR015424">
    <property type="entry name" value="PyrdxlP-dep_Trfase"/>
</dbReference>
<gene>
    <name evidence="6" type="primary">kanB</name>
    <name evidence="6" type="ORF">DF168_01834</name>
</gene>
<protein>
    <submittedName>
        <fullName evidence="6">L-glutamine:2-deoxy-scyllo-inosose aminotransferase</fullName>
        <ecNumber evidence="6">2.6.1.100</ecNumber>
    </submittedName>
</protein>
<dbReference type="PIRSF" id="PIRSF000390">
    <property type="entry name" value="PLP_StrS"/>
    <property type="match status" value="1"/>
</dbReference>
<evidence type="ECO:0000256" key="5">
    <source>
        <dbReference type="SAM" id="MobiDB-lite"/>
    </source>
</evidence>
<dbReference type="InterPro" id="IPR015421">
    <property type="entry name" value="PyrdxlP-dep_Trfase_major"/>
</dbReference>
<evidence type="ECO:0000313" key="6">
    <source>
        <dbReference type="EMBL" id="AWT60618.1"/>
    </source>
</evidence>
<dbReference type="GO" id="GO:0030170">
    <property type="term" value="F:pyridoxal phosphate binding"/>
    <property type="evidence" value="ECO:0007669"/>
    <property type="project" value="TreeGrafter"/>
</dbReference>
<comment type="similarity">
    <text evidence="1 4">Belongs to the DegT/DnrJ/EryC1 family.</text>
</comment>
<dbReference type="Gene3D" id="3.90.1150.10">
    <property type="entry name" value="Aspartate Aminotransferase, domain 1"/>
    <property type="match status" value="1"/>
</dbReference>
<feature type="active site" description="Proton acceptor" evidence="2">
    <location>
        <position position="195"/>
    </location>
</feature>
<dbReference type="Pfam" id="PF01041">
    <property type="entry name" value="DegT_DnrJ_EryC1"/>
    <property type="match status" value="1"/>
</dbReference>
<evidence type="ECO:0000256" key="2">
    <source>
        <dbReference type="PIRSR" id="PIRSR000390-1"/>
    </source>
</evidence>
<evidence type="ECO:0000313" key="7">
    <source>
        <dbReference type="Proteomes" id="UP000247465"/>
    </source>
</evidence>
<dbReference type="InterPro" id="IPR000653">
    <property type="entry name" value="DegT/StrS_aminotransferase"/>
</dbReference>
<evidence type="ECO:0000256" key="3">
    <source>
        <dbReference type="PIRSR" id="PIRSR000390-2"/>
    </source>
</evidence>
<feature type="modified residue" description="N6-(pyridoxal phosphate)lysine" evidence="3">
    <location>
        <position position="195"/>
    </location>
</feature>
<dbReference type="Proteomes" id="UP000247465">
    <property type="component" value="Chromosome"/>
</dbReference>
<dbReference type="GO" id="GO:0008483">
    <property type="term" value="F:transaminase activity"/>
    <property type="evidence" value="ECO:0007669"/>
    <property type="project" value="UniProtKB-KW"/>
</dbReference>
<sequence>MDLAIRGGSPVTDKHFPSWPVSGEEERSGLLRVLESGEWGSTGGMEVSQFEGSFAEYHRAEFGIATSSGTAALSIALRAAGIGPGDEVLVPAYTFVASATPILDVLAKPVFVDIEPDTLNIEPAAVEEALTTRTKAILPVHFAGRPAPMGPLRNIARDNDLIIIEDACQAWGAEYRKTSVGTLGSAGCFSFQSSKNISSGEGGMILTNNLGIARLSRSISDCGRTAVGPWYEHENYGGNYRLTEFQGALLRAQLDRYPSLHKKRENAACFLSSEIRGIKGYLNLAPLDKHSRSAWHLFCLRLDTDAWGGITKEEVVNAIRAEGIPISPGYQLPVYKQPFFTEGNFGPHGGPPSFYENNLPDFNRFSLPNTERACSQEALWLTQNLLLADKKMLELIIEALSKVFQFRDRIPRM</sequence>
<name>A0A2Z4AHF4_9BACT</name>
<accession>A0A2Z4AHF4</accession>
<keyword evidence="3 4" id="KW-0663">Pyridoxal phosphate</keyword>
<dbReference type="AlphaFoldDB" id="A0A2Z4AHF4"/>
<dbReference type="GO" id="GO:0000271">
    <property type="term" value="P:polysaccharide biosynthetic process"/>
    <property type="evidence" value="ECO:0007669"/>
    <property type="project" value="TreeGrafter"/>
</dbReference>
<keyword evidence="6" id="KW-0032">Aminotransferase</keyword>
<dbReference type="KEGG" id="mtar:DF168_01834"/>
<evidence type="ECO:0000256" key="1">
    <source>
        <dbReference type="ARBA" id="ARBA00037999"/>
    </source>
</evidence>
<dbReference type="PANTHER" id="PTHR30244:SF34">
    <property type="entry name" value="DTDP-4-AMINO-4,6-DIDEOXYGALACTOSE TRANSAMINASE"/>
    <property type="match status" value="1"/>
</dbReference>
<evidence type="ECO:0000256" key="4">
    <source>
        <dbReference type="RuleBase" id="RU004508"/>
    </source>
</evidence>
<dbReference type="InterPro" id="IPR015422">
    <property type="entry name" value="PyrdxlP-dep_Trfase_small"/>
</dbReference>